<accession>A0A7S1SSJ7</accession>
<gene>
    <name evidence="8" type="ORF">TCHU04912_LOCUS10023</name>
</gene>
<keyword evidence="4" id="KW-0479">Metal-binding</keyword>
<evidence type="ECO:0000256" key="5">
    <source>
        <dbReference type="ARBA" id="ARBA00022801"/>
    </source>
</evidence>
<evidence type="ECO:0000256" key="1">
    <source>
        <dbReference type="ARBA" id="ARBA00001947"/>
    </source>
</evidence>
<dbReference type="GO" id="GO:0004000">
    <property type="term" value="F:adenosine deaminase activity"/>
    <property type="evidence" value="ECO:0007669"/>
    <property type="project" value="TreeGrafter"/>
</dbReference>
<evidence type="ECO:0000256" key="3">
    <source>
        <dbReference type="ARBA" id="ARBA00012784"/>
    </source>
</evidence>
<dbReference type="GO" id="GO:0006154">
    <property type="term" value="P:adenosine catabolic process"/>
    <property type="evidence" value="ECO:0007669"/>
    <property type="project" value="TreeGrafter"/>
</dbReference>
<evidence type="ECO:0000256" key="6">
    <source>
        <dbReference type="ARBA" id="ARBA00022833"/>
    </source>
</evidence>
<dbReference type="Gene3D" id="3.20.20.140">
    <property type="entry name" value="Metal-dependent hydrolases"/>
    <property type="match status" value="1"/>
</dbReference>
<protein>
    <recommendedName>
        <fullName evidence="3">adenosine deaminase</fullName>
        <ecNumber evidence="3">3.5.4.4</ecNumber>
    </recommendedName>
</protein>
<proteinExistence type="inferred from homology"/>
<dbReference type="EMBL" id="HBGG01019377">
    <property type="protein sequence ID" value="CAD9207787.1"/>
    <property type="molecule type" value="Transcribed_RNA"/>
</dbReference>
<sequence>MKTEESNRQWVTRQPKADLHRHIEGGVRPETIWRLQTEGKVGFRFSSLSALKKKVSLSRPVKDWHEFFNDFGIFQRVFTEGGPKATLAAVREEVEHAAEQENIDLLELRFSPQFMNGDVDAEQLRRSLKGRAEYPSAWDDHMEAIIQGCVAGSLGRDMKVGLMPLVSRNYGPASGMMTVAFARRWRPHVVGFDFAADESKSMTTQFAESAAAAHQLGLPLTVHTGEGYSSDYITHTLDTYGSAVRRLGHAVTVLDDPELVRRCRRDGITVECCPTSNYLMGTIPSLRAHPLPRMIASGLRVCVNTDDPSLFGLTLNQEWENCLNSIHLSRPQLLRMNATARASSFITANSFQ</sequence>
<comment type="cofactor">
    <cofactor evidence="1">
        <name>Zn(2+)</name>
        <dbReference type="ChEBI" id="CHEBI:29105"/>
    </cofactor>
</comment>
<dbReference type="Pfam" id="PF00962">
    <property type="entry name" value="A_deaminase"/>
    <property type="match status" value="1"/>
</dbReference>
<keyword evidence="5" id="KW-0378">Hydrolase</keyword>
<evidence type="ECO:0000256" key="2">
    <source>
        <dbReference type="ARBA" id="ARBA00006676"/>
    </source>
</evidence>
<dbReference type="InterPro" id="IPR006330">
    <property type="entry name" value="Ado/ade_deaminase"/>
</dbReference>
<comment type="similarity">
    <text evidence="2">Belongs to the metallo-dependent hydrolases superfamily. Adenosine and AMP deaminases family.</text>
</comment>
<dbReference type="AlphaFoldDB" id="A0A7S1SSJ7"/>
<evidence type="ECO:0000259" key="7">
    <source>
        <dbReference type="Pfam" id="PF00962"/>
    </source>
</evidence>
<dbReference type="InterPro" id="IPR001365">
    <property type="entry name" value="A_deaminase_dom"/>
</dbReference>
<organism evidence="8">
    <name type="scientific">Tetraselmis chuii</name>
    <dbReference type="NCBI Taxonomy" id="63592"/>
    <lineage>
        <taxon>Eukaryota</taxon>
        <taxon>Viridiplantae</taxon>
        <taxon>Chlorophyta</taxon>
        <taxon>core chlorophytes</taxon>
        <taxon>Chlorodendrophyceae</taxon>
        <taxon>Chlorodendrales</taxon>
        <taxon>Chlorodendraceae</taxon>
        <taxon>Tetraselmis</taxon>
    </lineage>
</organism>
<dbReference type="PANTHER" id="PTHR11409">
    <property type="entry name" value="ADENOSINE DEAMINASE"/>
    <property type="match status" value="1"/>
</dbReference>
<feature type="domain" description="Adenosine deaminase" evidence="7">
    <location>
        <begin position="15"/>
        <end position="349"/>
    </location>
</feature>
<name>A0A7S1SSJ7_9CHLO</name>
<reference evidence="8" key="1">
    <citation type="submission" date="2021-01" db="EMBL/GenBank/DDBJ databases">
        <authorList>
            <person name="Corre E."/>
            <person name="Pelletier E."/>
            <person name="Niang G."/>
            <person name="Scheremetjew M."/>
            <person name="Finn R."/>
            <person name="Kale V."/>
            <person name="Holt S."/>
            <person name="Cochrane G."/>
            <person name="Meng A."/>
            <person name="Brown T."/>
            <person name="Cohen L."/>
        </authorList>
    </citation>
    <scope>NUCLEOTIDE SEQUENCE</scope>
    <source>
        <strain evidence="8">PLY429</strain>
    </source>
</reference>
<dbReference type="GO" id="GO:0005829">
    <property type="term" value="C:cytosol"/>
    <property type="evidence" value="ECO:0007669"/>
    <property type="project" value="TreeGrafter"/>
</dbReference>
<evidence type="ECO:0000313" key="8">
    <source>
        <dbReference type="EMBL" id="CAD9207787.1"/>
    </source>
</evidence>
<dbReference type="GO" id="GO:0043103">
    <property type="term" value="P:hypoxanthine salvage"/>
    <property type="evidence" value="ECO:0007669"/>
    <property type="project" value="TreeGrafter"/>
</dbReference>
<dbReference type="PANTHER" id="PTHR11409:SF43">
    <property type="entry name" value="ADENOSINE DEAMINASE"/>
    <property type="match status" value="1"/>
</dbReference>
<evidence type="ECO:0000256" key="4">
    <source>
        <dbReference type="ARBA" id="ARBA00022723"/>
    </source>
</evidence>
<dbReference type="GO" id="GO:0046103">
    <property type="term" value="P:inosine biosynthetic process"/>
    <property type="evidence" value="ECO:0007669"/>
    <property type="project" value="TreeGrafter"/>
</dbReference>
<dbReference type="InterPro" id="IPR032466">
    <property type="entry name" value="Metal_Hydrolase"/>
</dbReference>
<dbReference type="EC" id="3.5.4.4" evidence="3"/>
<dbReference type="SUPFAM" id="SSF51556">
    <property type="entry name" value="Metallo-dependent hydrolases"/>
    <property type="match status" value="1"/>
</dbReference>
<dbReference type="GO" id="GO:0046872">
    <property type="term" value="F:metal ion binding"/>
    <property type="evidence" value="ECO:0007669"/>
    <property type="project" value="UniProtKB-KW"/>
</dbReference>
<keyword evidence="6" id="KW-0862">Zinc</keyword>